<keyword evidence="5" id="KW-1185">Reference proteome</keyword>
<evidence type="ECO:0000256" key="1">
    <source>
        <dbReference type="SAM" id="MobiDB-lite"/>
    </source>
</evidence>
<dbReference type="EMBL" id="BSDO01000002">
    <property type="protein sequence ID" value="GLI22215.1"/>
    <property type="molecule type" value="Genomic_DNA"/>
</dbReference>
<evidence type="ECO:0000313" key="2">
    <source>
        <dbReference type="EMBL" id="GLI22215.1"/>
    </source>
</evidence>
<reference evidence="3 5" key="2">
    <citation type="submission" date="2023-07" db="EMBL/GenBank/DDBJ databases">
        <title>Genomic Encyclopedia of Type Strains, Phase IV (KMG-IV): sequencing the most valuable type-strain genomes for metagenomic binning, comparative biology and taxonomic classification.</title>
        <authorList>
            <person name="Goeker M."/>
        </authorList>
    </citation>
    <scope>NUCLEOTIDE SEQUENCE [LARGE SCALE GENOMIC DNA]</scope>
    <source>
        <strain evidence="3 5">DSM 338</strain>
    </source>
</reference>
<dbReference type="EMBL" id="JAVDPY010000001">
    <property type="protein sequence ID" value="MDR6332039.1"/>
    <property type="molecule type" value="Genomic_DNA"/>
</dbReference>
<comment type="caution">
    <text evidence="2">The sequence shown here is derived from an EMBL/GenBank/DDBJ whole genome shotgun (WGS) entry which is preliminary data.</text>
</comment>
<feature type="region of interest" description="Disordered" evidence="1">
    <location>
        <begin position="1"/>
        <end position="35"/>
    </location>
</feature>
<evidence type="ECO:0000313" key="5">
    <source>
        <dbReference type="Proteomes" id="UP001245370"/>
    </source>
</evidence>
<dbReference type="Proteomes" id="UP001144397">
    <property type="component" value="Unassembled WGS sequence"/>
</dbReference>
<accession>A0A9W6FJG4</accession>
<protein>
    <recommendedName>
        <fullName evidence="6">Transglycosylase SLT domain-containing protein</fullName>
    </recommendedName>
</protein>
<organism evidence="2 4">
    <name type="scientific">Xanthobacter flavus</name>
    <dbReference type="NCBI Taxonomy" id="281"/>
    <lineage>
        <taxon>Bacteria</taxon>
        <taxon>Pseudomonadati</taxon>
        <taxon>Pseudomonadota</taxon>
        <taxon>Alphaproteobacteria</taxon>
        <taxon>Hyphomicrobiales</taxon>
        <taxon>Xanthobacteraceae</taxon>
        <taxon>Xanthobacter</taxon>
    </lineage>
</organism>
<evidence type="ECO:0000313" key="4">
    <source>
        <dbReference type="Proteomes" id="UP001144397"/>
    </source>
</evidence>
<evidence type="ECO:0000313" key="3">
    <source>
        <dbReference type="EMBL" id="MDR6332039.1"/>
    </source>
</evidence>
<dbReference type="Gene3D" id="1.10.530.10">
    <property type="match status" value="1"/>
</dbReference>
<gene>
    <name evidence="3" type="ORF">GGQ86_000486</name>
    <name evidence="2" type="ORF">XFLAVUS301_18890</name>
</gene>
<proteinExistence type="predicted"/>
<dbReference type="Proteomes" id="UP001245370">
    <property type="component" value="Unassembled WGS sequence"/>
</dbReference>
<name>A0A9W6FJG4_XANFL</name>
<reference evidence="2" key="1">
    <citation type="submission" date="2022-12" db="EMBL/GenBank/DDBJ databases">
        <title>Reference genome sequencing for broad-spectrum identification of bacterial and archaeal isolates by mass spectrometry.</title>
        <authorList>
            <person name="Sekiguchi Y."/>
            <person name="Tourlousse D.M."/>
        </authorList>
    </citation>
    <scope>NUCLEOTIDE SEQUENCE</scope>
    <source>
        <strain evidence="2">301</strain>
    </source>
</reference>
<dbReference type="SUPFAM" id="SSF53955">
    <property type="entry name" value="Lysozyme-like"/>
    <property type="match status" value="1"/>
</dbReference>
<dbReference type="InterPro" id="IPR023346">
    <property type="entry name" value="Lysozyme-like_dom_sf"/>
</dbReference>
<evidence type="ECO:0008006" key="6">
    <source>
        <dbReference type="Google" id="ProtNLM"/>
    </source>
</evidence>
<sequence length="1394" mass="148976">MTDDLGMNGAIPSFDLPDTSGADLPPPPAPLLLPDTHGAHEAVSYLSATGSLQPTQAAPNVDPVAARPGDPNQAPITPEVNAAPAPAVVSHRAARMDRTRPDLSRMIEQVAAEHGMDPVVLKTLADIESSGNPNNVTGSYKGLFQMSDEEMAKFGGGASAFDPRANTVAAIRSLKAKSYAFEKQFGRLPTPTEFYLGHQQGEGGLAEHLKNPGRLAWENMAATAEGRSRGAKWAKEAVWGNVPTDMRHLFPNGVDGMTSAQFMAVWAQKVQGIPYDQAMASAQSGTAGSGSVYGGPIQATGKVELHTGTAPSFAPAGTPEAAVEANKIAAFKPAPGFWQTVEAAADETTTAYLFRHSPIFAPDPGYQPTNQELELRKQGLPEKYWDRLVGVSSAHSDYLTQQAQRQFANEVTLSEAGWTGTGIGLGTSIVDPVDLGVGIASGGLGAFAGGAAKAGKLGQKLWAAGGGALGNVALTGAGDALGRATEGSDYAYAAAWGAGLGFAFGPLVRNPATEDIANAGAYAAGKAMADYARGGPRFSGGEGTLSAAPAAVENVKLSKGDLMSIADADVSRTAVERLRPDMAGRGGASDNPLMRAMSQALGLDVVGRVGPDGAMAVNPFSAGEDKLRIMGTANARVYSVAYPQFEEWAKERGVNWMKLATPRMTQEWEDFANLVTAHRRDLRADRDAHYDPQIVKASRELGTVFEGHRQGNIAPRPETPGNPGRPLAGMENVPPNPHYMPRVWRLDKIMAVDASGRKFIEWMEGAILSAHMELGDKAETLARGIYSGIVRRGFNLDEFAMMARDGATADVLRSGMLDLGMSEADVAEILARLPKGSKPGFTHLRLDLDETFTHPRTGLKLGDFTETNAFDLFDHYNHQASAWQAAGRIQIVRANGEVLLDGIRSRKEVAEVLTQVADKGYQAGLLPKQIEDDTALLREMLDRLFGVPHEKAASTLAQGAEIVRNLATAASGGNFGISALPDMARVATIGGLRALVQHVPGFRTQIVEGGILRPRDPLAMDIAAFGAVDEFRHLSPRRLPEDGLLTSPMQGAMAKIGGASKVLADAVVGLSGMNIINRYVRETARRVMASRFYRDAEEVFASVEAGDLNRLSPTERNRMKWFGLDDDMLARVLRQVREHGETADHWTGAKLSRLHPEDWTDSEAKHAFAMALNRAAGRASTEHDFGAGTVWDRSPIFRTFSQLRRFGLNAWHMNIQHGYAMRDPEVFWDVVASSFAAATLYAVRTRIEAATRPDPDKYLRERLAPGAFAAATFQLGAFSSLIPAVVDTGIGMAGANPLFGFRNSALPSDAWFGNPSVTLLNNAFRVAPSALFQPIVAGRDRSQQEWRQLLSILPFSNNIAVQSALGVMVRGAPKYAPKNQTGYSISDAILGAGQ</sequence>
<dbReference type="GeneID" id="95762679"/>
<feature type="region of interest" description="Disordered" evidence="1">
    <location>
        <begin position="51"/>
        <end position="79"/>
    </location>
</feature>
<dbReference type="RefSeq" id="WP_281807267.1">
    <property type="nucleotide sequence ID" value="NZ_BSDO01000002.1"/>
</dbReference>